<accession>A0AAD9RDD6</accession>
<proteinExistence type="predicted"/>
<dbReference type="AlphaFoldDB" id="A0AAD9RDD6"/>
<dbReference type="Proteomes" id="UP001258017">
    <property type="component" value="Unassembled WGS sequence"/>
</dbReference>
<organism evidence="1 2">
    <name type="scientific">Odynerus spinipes</name>
    <dbReference type="NCBI Taxonomy" id="1348599"/>
    <lineage>
        <taxon>Eukaryota</taxon>
        <taxon>Metazoa</taxon>
        <taxon>Ecdysozoa</taxon>
        <taxon>Arthropoda</taxon>
        <taxon>Hexapoda</taxon>
        <taxon>Insecta</taxon>
        <taxon>Pterygota</taxon>
        <taxon>Neoptera</taxon>
        <taxon>Endopterygota</taxon>
        <taxon>Hymenoptera</taxon>
        <taxon>Apocrita</taxon>
        <taxon>Aculeata</taxon>
        <taxon>Vespoidea</taxon>
        <taxon>Vespidae</taxon>
        <taxon>Eumeninae</taxon>
        <taxon>Odynerus</taxon>
    </lineage>
</organism>
<gene>
    <name evidence="1" type="ORF">KPH14_003406</name>
</gene>
<name>A0AAD9RDD6_9HYME</name>
<evidence type="ECO:0000313" key="1">
    <source>
        <dbReference type="EMBL" id="KAK2577268.1"/>
    </source>
</evidence>
<sequence>MLFTAEQKFDEGEHLCPHRYFCTWQNCGKQKIWYRLYILTTTRTRRGNDRKRSMNLREDPRVIVVPF</sequence>
<dbReference type="EMBL" id="JAIFRP010004357">
    <property type="protein sequence ID" value="KAK2577268.1"/>
    <property type="molecule type" value="Genomic_DNA"/>
</dbReference>
<reference evidence="1" key="2">
    <citation type="journal article" date="2023" name="Commun. Biol.">
        <title>Intrasexual cuticular hydrocarbon dimorphism in a wasp sheds light on hydrocarbon biosynthesis genes in Hymenoptera.</title>
        <authorList>
            <person name="Moris V.C."/>
            <person name="Podsiadlowski L."/>
            <person name="Martin S."/>
            <person name="Oeyen J.P."/>
            <person name="Donath A."/>
            <person name="Petersen M."/>
            <person name="Wilbrandt J."/>
            <person name="Misof B."/>
            <person name="Liedtke D."/>
            <person name="Thamm M."/>
            <person name="Scheiner R."/>
            <person name="Schmitt T."/>
            <person name="Niehuis O."/>
        </authorList>
    </citation>
    <scope>NUCLEOTIDE SEQUENCE</scope>
    <source>
        <strain evidence="1">GBR_01_08_01A</strain>
    </source>
</reference>
<reference evidence="1" key="1">
    <citation type="submission" date="2021-08" db="EMBL/GenBank/DDBJ databases">
        <authorList>
            <person name="Misof B."/>
            <person name="Oliver O."/>
            <person name="Podsiadlowski L."/>
            <person name="Donath A."/>
            <person name="Peters R."/>
            <person name="Mayer C."/>
            <person name="Rust J."/>
            <person name="Gunkel S."/>
            <person name="Lesny P."/>
            <person name="Martin S."/>
            <person name="Oeyen J.P."/>
            <person name="Petersen M."/>
            <person name="Panagiotis P."/>
            <person name="Wilbrandt J."/>
            <person name="Tanja T."/>
        </authorList>
    </citation>
    <scope>NUCLEOTIDE SEQUENCE</scope>
    <source>
        <strain evidence="1">GBR_01_08_01A</strain>
        <tissue evidence="1">Thorax + abdomen</tissue>
    </source>
</reference>
<protein>
    <submittedName>
        <fullName evidence="1">Uncharacterized protein</fullName>
    </submittedName>
</protein>
<keyword evidence="2" id="KW-1185">Reference proteome</keyword>
<comment type="caution">
    <text evidence="1">The sequence shown here is derived from an EMBL/GenBank/DDBJ whole genome shotgun (WGS) entry which is preliminary data.</text>
</comment>
<evidence type="ECO:0000313" key="2">
    <source>
        <dbReference type="Proteomes" id="UP001258017"/>
    </source>
</evidence>